<protein>
    <submittedName>
        <fullName evidence="1">Uncharacterized protein</fullName>
    </submittedName>
</protein>
<name>A0ABN9Q020_9DINO</name>
<dbReference type="Proteomes" id="UP001189429">
    <property type="component" value="Unassembled WGS sequence"/>
</dbReference>
<gene>
    <name evidence="1" type="ORF">PCOR1329_LOCUS7569</name>
</gene>
<evidence type="ECO:0000313" key="2">
    <source>
        <dbReference type="Proteomes" id="UP001189429"/>
    </source>
</evidence>
<reference evidence="1" key="1">
    <citation type="submission" date="2023-10" db="EMBL/GenBank/DDBJ databases">
        <authorList>
            <person name="Chen Y."/>
            <person name="Shah S."/>
            <person name="Dougan E. K."/>
            <person name="Thang M."/>
            <person name="Chan C."/>
        </authorList>
    </citation>
    <scope>NUCLEOTIDE SEQUENCE [LARGE SCALE GENOMIC DNA]</scope>
</reference>
<accession>A0ABN9Q020</accession>
<comment type="caution">
    <text evidence="1">The sequence shown here is derived from an EMBL/GenBank/DDBJ whole genome shotgun (WGS) entry which is preliminary data.</text>
</comment>
<keyword evidence="2" id="KW-1185">Reference proteome</keyword>
<evidence type="ECO:0000313" key="1">
    <source>
        <dbReference type="EMBL" id="CAK0798950.1"/>
    </source>
</evidence>
<dbReference type="EMBL" id="CAUYUJ010002055">
    <property type="protein sequence ID" value="CAK0798950.1"/>
    <property type="molecule type" value="Genomic_DNA"/>
</dbReference>
<proteinExistence type="predicted"/>
<organism evidence="1 2">
    <name type="scientific">Prorocentrum cordatum</name>
    <dbReference type="NCBI Taxonomy" id="2364126"/>
    <lineage>
        <taxon>Eukaryota</taxon>
        <taxon>Sar</taxon>
        <taxon>Alveolata</taxon>
        <taxon>Dinophyceae</taxon>
        <taxon>Prorocentrales</taxon>
        <taxon>Prorocentraceae</taxon>
        <taxon>Prorocentrum</taxon>
    </lineage>
</organism>
<sequence>MTIDGVAARNKRTQMEYCIGEVEQLAGVELSKAFFDMPDPMFYDTVYLGKDPTRAASRILRRPWMCGDLRIKDVIGKVVRQRTSIMQRIRNSTVMKERFMKEVRMHDYAGNHSRHQIKNLSHALNRFNSNVRPLQRFVVFFSALVHTAIWIARSRTDDQGKDALSFIEFIAGDEGMEVCLLLAMMADAGACAVGLLRFFDRETFDIAQVSDRINTWAAEVKHLFVDKHADQIPESYTFMMFSRLRKPMTAVLKGQTH</sequence>